<dbReference type="EC" id="2.7.2.1" evidence="9"/>
<sequence length="382" mass="40312">MGGILVLNSGSSSIKFALFDESLDETLSGSATEIGGASDLKISSKDLVTKEASADLPDHAAALRAILNAVQTEGVDIANLAGAGHRVVHGGSVLQAAIRVDGQVIAEIERCSDLAPLHNPHNLAAIMALRDLAPDLVQVACFDTAFHASNPEVARRYALPDWPEMETLRRYGFHGISYQGLIKKLADVSETGVPNRLLAFHLGNGASLCAIKSGQSVATTMGYSPLEGLTMGTRTGNIDGNLVLRLAEENGIEDTKELLNKKSGLLGLGGLSDMRTLHAAETDASRFAVEHFCYWAVRHAGSMIAAMGGLDGIAFTGGIGENDAVVRQKIISGLRFLGATCDPQSNDSNRSRIDVSGSTVPIWIVKAEEEKTIAAETQKLIA</sequence>
<comment type="pathway">
    <text evidence="9">Metabolic intermediate biosynthesis; acetyl-CoA biosynthesis; acetyl-CoA from acetate: step 1/2.</text>
</comment>
<feature type="site" description="Transition state stabilizer" evidence="9">
    <location>
        <position position="234"/>
    </location>
</feature>
<comment type="cofactor">
    <cofactor evidence="9">
        <name>Mg(2+)</name>
        <dbReference type="ChEBI" id="CHEBI:18420"/>
    </cofactor>
    <cofactor evidence="9">
        <name>Mn(2+)</name>
        <dbReference type="ChEBI" id="CHEBI:29035"/>
    </cofactor>
    <text evidence="9">Mg(2+). Can also accept Mn(2+).</text>
</comment>
<keyword evidence="4 9" id="KW-0479">Metal-binding</keyword>
<dbReference type="HAMAP" id="MF_00020">
    <property type="entry name" value="Acetate_kinase"/>
    <property type="match status" value="1"/>
</dbReference>
<feature type="binding site" evidence="9">
    <location>
        <begin position="318"/>
        <end position="322"/>
    </location>
    <ligand>
        <name>ATP</name>
        <dbReference type="ChEBI" id="CHEBI:30616"/>
    </ligand>
</feature>
<dbReference type="Gene3D" id="3.30.420.40">
    <property type="match status" value="2"/>
</dbReference>
<dbReference type="PROSITE" id="PS01075">
    <property type="entry name" value="ACETATE_KINASE_1"/>
    <property type="match status" value="1"/>
</dbReference>
<dbReference type="EMBL" id="ACCU02000004">
    <property type="protein sequence ID" value="EEE45984.1"/>
    <property type="molecule type" value="Genomic_DNA"/>
</dbReference>
<keyword evidence="7 9" id="KW-0067">ATP-binding</keyword>
<keyword evidence="2 9" id="KW-0963">Cytoplasm</keyword>
<accession>A0A5E8H283</accession>
<evidence type="ECO:0000256" key="8">
    <source>
        <dbReference type="ARBA" id="ARBA00022842"/>
    </source>
</evidence>
<dbReference type="GO" id="GO:0005829">
    <property type="term" value="C:cytosol"/>
    <property type="evidence" value="ECO:0007669"/>
    <property type="project" value="TreeGrafter"/>
</dbReference>
<comment type="catalytic activity">
    <reaction evidence="9">
        <text>acetate + ATP = acetyl phosphate + ADP</text>
        <dbReference type="Rhea" id="RHEA:11352"/>
        <dbReference type="ChEBI" id="CHEBI:22191"/>
        <dbReference type="ChEBI" id="CHEBI:30089"/>
        <dbReference type="ChEBI" id="CHEBI:30616"/>
        <dbReference type="ChEBI" id="CHEBI:456216"/>
        <dbReference type="EC" id="2.7.2.1"/>
    </reaction>
</comment>
<proteinExistence type="inferred from homology"/>
<feature type="active site" description="Proton donor/acceptor" evidence="9">
    <location>
        <position position="143"/>
    </location>
</feature>
<dbReference type="PROSITE" id="PS01076">
    <property type="entry name" value="ACETATE_KINASE_2"/>
    <property type="match status" value="1"/>
</dbReference>
<feature type="binding site" evidence="9">
    <location>
        <position position="15"/>
    </location>
    <ligand>
        <name>ATP</name>
        <dbReference type="ChEBI" id="CHEBI:30616"/>
    </ligand>
</feature>
<dbReference type="UniPathway" id="UPA00340">
    <property type="reaction ID" value="UER00458"/>
</dbReference>
<dbReference type="GO" id="GO:0000287">
    <property type="term" value="F:magnesium ion binding"/>
    <property type="evidence" value="ECO:0007669"/>
    <property type="project" value="UniProtKB-UniRule"/>
</dbReference>
<feature type="binding site" evidence="9">
    <location>
        <position position="86"/>
    </location>
    <ligand>
        <name>substrate</name>
    </ligand>
</feature>
<dbReference type="GO" id="GO:0006085">
    <property type="term" value="P:acetyl-CoA biosynthetic process"/>
    <property type="evidence" value="ECO:0007669"/>
    <property type="project" value="UniProtKB-UniRule"/>
</dbReference>
<evidence type="ECO:0000256" key="4">
    <source>
        <dbReference type="ARBA" id="ARBA00022723"/>
    </source>
</evidence>
<dbReference type="InterPro" id="IPR043129">
    <property type="entry name" value="ATPase_NBD"/>
</dbReference>
<keyword evidence="3 9" id="KW-0808">Transferase</keyword>
<dbReference type="InterPro" id="IPR004372">
    <property type="entry name" value="Ac/propionate_kinase"/>
</dbReference>
<dbReference type="InterPro" id="IPR000890">
    <property type="entry name" value="Aliphatic_acid_kin_short-chain"/>
</dbReference>
<feature type="binding site" evidence="9">
    <location>
        <begin position="201"/>
        <end position="205"/>
    </location>
    <ligand>
        <name>ATP</name>
        <dbReference type="ChEBI" id="CHEBI:30616"/>
    </ligand>
</feature>
<dbReference type="SUPFAM" id="SSF53067">
    <property type="entry name" value="Actin-like ATPase domain"/>
    <property type="match status" value="2"/>
</dbReference>
<dbReference type="Proteomes" id="UP000004703">
    <property type="component" value="Chromosome"/>
</dbReference>
<evidence type="ECO:0000256" key="2">
    <source>
        <dbReference type="ARBA" id="ARBA00022490"/>
    </source>
</evidence>
<dbReference type="GO" id="GO:0008776">
    <property type="term" value="F:acetate kinase activity"/>
    <property type="evidence" value="ECO:0007669"/>
    <property type="project" value="UniProtKB-UniRule"/>
</dbReference>
<keyword evidence="6 9" id="KW-0418">Kinase</keyword>
<comment type="function">
    <text evidence="9">Catalyzes the formation of acetyl phosphate from acetate and ATP. Can also catalyze the reverse reaction.</text>
</comment>
<evidence type="ECO:0000256" key="5">
    <source>
        <dbReference type="ARBA" id="ARBA00022741"/>
    </source>
</evidence>
<evidence type="ECO:0000256" key="1">
    <source>
        <dbReference type="ARBA" id="ARBA00008748"/>
    </source>
</evidence>
<dbReference type="PRINTS" id="PR00471">
    <property type="entry name" value="ACETATEKNASE"/>
</dbReference>
<protein>
    <recommendedName>
        <fullName evidence="9">Acetate kinase</fullName>
        <ecNumber evidence="9">2.7.2.1</ecNumber>
    </recommendedName>
    <alternativeName>
        <fullName evidence="9">Acetokinase</fullName>
    </alternativeName>
</protein>
<organism evidence="11 12">
    <name type="scientific">Roseibium alexandrii (strain DSM 17067 / NCIMB 14079 / DFL-11)</name>
    <name type="common">Labrenzia alexandrii</name>
    <dbReference type="NCBI Taxonomy" id="244592"/>
    <lineage>
        <taxon>Bacteria</taxon>
        <taxon>Pseudomonadati</taxon>
        <taxon>Pseudomonadota</taxon>
        <taxon>Alphaproteobacteria</taxon>
        <taxon>Hyphomicrobiales</taxon>
        <taxon>Stappiaceae</taxon>
        <taxon>Roseibium</taxon>
    </lineage>
</organism>
<comment type="subunit">
    <text evidence="9">Homodimer.</text>
</comment>
<dbReference type="PANTHER" id="PTHR21060:SF21">
    <property type="entry name" value="ACETATE KINASE"/>
    <property type="match status" value="1"/>
</dbReference>
<evidence type="ECO:0000313" key="12">
    <source>
        <dbReference type="Proteomes" id="UP000004703"/>
    </source>
</evidence>
<reference evidence="11 12" key="1">
    <citation type="submission" date="2008-01" db="EMBL/GenBank/DDBJ databases">
        <authorList>
            <person name="Wagner-Dobler I."/>
            <person name="Ferriera S."/>
            <person name="Johnson J."/>
            <person name="Kravitz S."/>
            <person name="Beeson K."/>
            <person name="Sutton G."/>
            <person name="Rogers Y.-H."/>
            <person name="Friedman R."/>
            <person name="Frazier M."/>
            <person name="Venter J.C."/>
        </authorList>
    </citation>
    <scope>NUCLEOTIDE SEQUENCE [LARGE SCALE GENOMIC DNA]</scope>
    <source>
        <strain evidence="12">DSM 17067 / NCIMB 14079 / DFL-11</strain>
    </source>
</reference>
<feature type="binding site" evidence="9">
    <location>
        <position position="8"/>
    </location>
    <ligand>
        <name>Mg(2+)</name>
        <dbReference type="ChEBI" id="CHEBI:18420"/>
    </ligand>
</feature>
<dbReference type="PANTHER" id="PTHR21060">
    <property type="entry name" value="ACETATE KINASE"/>
    <property type="match status" value="1"/>
</dbReference>
<dbReference type="Pfam" id="PF00871">
    <property type="entry name" value="Acetate_kinase"/>
    <property type="match status" value="1"/>
</dbReference>
<evidence type="ECO:0000313" key="11">
    <source>
        <dbReference type="EMBL" id="EEE45984.1"/>
    </source>
</evidence>
<comment type="caution">
    <text evidence="11">The sequence shown here is derived from an EMBL/GenBank/DDBJ whole genome shotgun (WGS) entry which is preliminary data.</text>
</comment>
<dbReference type="NCBIfam" id="TIGR00016">
    <property type="entry name" value="ackA"/>
    <property type="match status" value="1"/>
</dbReference>
<dbReference type="AlphaFoldDB" id="A0A5E8H283"/>
<comment type="subcellular location">
    <subcellularLocation>
        <location evidence="9">Cytoplasm</location>
    </subcellularLocation>
</comment>
<feature type="site" description="Transition state stabilizer" evidence="9">
    <location>
        <position position="174"/>
    </location>
</feature>
<dbReference type="RefSeq" id="WP_008194300.1">
    <property type="nucleotide sequence ID" value="NZ_CM011002.1"/>
</dbReference>
<feature type="binding site" evidence="9">
    <location>
        <begin position="273"/>
        <end position="275"/>
    </location>
    <ligand>
        <name>ATP</name>
        <dbReference type="ChEBI" id="CHEBI:30616"/>
    </ligand>
</feature>
<dbReference type="PIRSF" id="PIRSF000722">
    <property type="entry name" value="Acetate_prop_kin"/>
    <property type="match status" value="1"/>
</dbReference>
<gene>
    <name evidence="9" type="primary">ackA</name>
    <name evidence="11" type="ORF">SADFL11_3273</name>
</gene>
<feature type="binding site" evidence="9">
    <location>
        <position position="369"/>
    </location>
    <ligand>
        <name>Mg(2+)</name>
        <dbReference type="ChEBI" id="CHEBI:18420"/>
    </ligand>
</feature>
<reference evidence="11 12" key="2">
    <citation type="submission" date="2013-04" db="EMBL/GenBank/DDBJ databases">
        <authorList>
            <person name="Fiebig A."/>
            <person name="Pradella S."/>
            <person name="Wagner-Doebler I."/>
        </authorList>
    </citation>
    <scope>NUCLEOTIDE SEQUENCE [LARGE SCALE GENOMIC DNA]</scope>
    <source>
        <strain evidence="12">DSM 17067 / NCIMB 14079 / DFL-11</strain>
    </source>
</reference>
<dbReference type="GO" id="GO:0006083">
    <property type="term" value="P:acetate metabolic process"/>
    <property type="evidence" value="ECO:0007669"/>
    <property type="project" value="TreeGrafter"/>
</dbReference>
<evidence type="ECO:0000256" key="10">
    <source>
        <dbReference type="RuleBase" id="RU003835"/>
    </source>
</evidence>
<evidence type="ECO:0000256" key="3">
    <source>
        <dbReference type="ARBA" id="ARBA00022679"/>
    </source>
</evidence>
<keyword evidence="8 9" id="KW-0460">Magnesium</keyword>
<dbReference type="InterPro" id="IPR023865">
    <property type="entry name" value="Aliphatic_acid_kinase_CS"/>
</dbReference>
<evidence type="ECO:0000256" key="6">
    <source>
        <dbReference type="ARBA" id="ARBA00022777"/>
    </source>
</evidence>
<name>A0A5E8H283_ROSAD</name>
<dbReference type="GO" id="GO:0005524">
    <property type="term" value="F:ATP binding"/>
    <property type="evidence" value="ECO:0007669"/>
    <property type="project" value="UniProtKB-KW"/>
</dbReference>
<keyword evidence="5 9" id="KW-0547">Nucleotide-binding</keyword>
<evidence type="ECO:0000256" key="7">
    <source>
        <dbReference type="ARBA" id="ARBA00022840"/>
    </source>
</evidence>
<evidence type="ECO:0000256" key="9">
    <source>
        <dbReference type="HAMAP-Rule" id="MF_00020"/>
    </source>
</evidence>
<comment type="similarity">
    <text evidence="1 9 10">Belongs to the acetokinase family.</text>
</comment>